<dbReference type="InterPro" id="IPR050248">
    <property type="entry name" value="Polysacc_deacetylase_ArnD"/>
</dbReference>
<gene>
    <name evidence="3" type="ORF">EBO34_17075</name>
</gene>
<name>A0A3M7TNT9_9BACI</name>
<dbReference type="InterPro" id="IPR002509">
    <property type="entry name" value="NODB_dom"/>
</dbReference>
<dbReference type="EMBL" id="RHIB01000003">
    <property type="protein sequence ID" value="RNA66914.1"/>
    <property type="molecule type" value="Genomic_DNA"/>
</dbReference>
<keyword evidence="1" id="KW-0812">Transmembrane</keyword>
<proteinExistence type="predicted"/>
<dbReference type="GO" id="GO:0016810">
    <property type="term" value="F:hydrolase activity, acting on carbon-nitrogen (but not peptide) bonds"/>
    <property type="evidence" value="ECO:0007669"/>
    <property type="project" value="InterPro"/>
</dbReference>
<keyword evidence="1" id="KW-1133">Transmembrane helix</keyword>
<dbReference type="SUPFAM" id="SSF88713">
    <property type="entry name" value="Glycoside hydrolase/deacetylase"/>
    <property type="match status" value="1"/>
</dbReference>
<evidence type="ECO:0000313" key="4">
    <source>
        <dbReference type="Proteomes" id="UP000278746"/>
    </source>
</evidence>
<dbReference type="GO" id="GO:0005975">
    <property type="term" value="P:carbohydrate metabolic process"/>
    <property type="evidence" value="ECO:0007669"/>
    <property type="project" value="InterPro"/>
</dbReference>
<dbReference type="Pfam" id="PF01522">
    <property type="entry name" value="Polysacc_deac_1"/>
    <property type="match status" value="1"/>
</dbReference>
<comment type="caution">
    <text evidence="3">The sequence shown here is derived from an EMBL/GenBank/DDBJ whole genome shotgun (WGS) entry which is preliminary data.</text>
</comment>
<evidence type="ECO:0000259" key="2">
    <source>
        <dbReference type="PROSITE" id="PS51677"/>
    </source>
</evidence>
<keyword evidence="1" id="KW-0472">Membrane</keyword>
<dbReference type="PANTHER" id="PTHR10587:SF125">
    <property type="entry name" value="POLYSACCHARIDE DEACETYLASE YHEN-RELATED"/>
    <property type="match status" value="1"/>
</dbReference>
<dbReference type="Proteomes" id="UP000278746">
    <property type="component" value="Unassembled WGS sequence"/>
</dbReference>
<accession>A0A3M7TNT9</accession>
<dbReference type="PROSITE" id="PS51677">
    <property type="entry name" value="NODB"/>
    <property type="match status" value="1"/>
</dbReference>
<reference evidence="3 4" key="1">
    <citation type="submission" date="2018-10" db="EMBL/GenBank/DDBJ databases">
        <title>Bacillus Keqinensis sp. nov., a moderately halophilic bacterium isolated from a saline-alkaline lake.</title>
        <authorList>
            <person name="Wang H."/>
        </authorList>
    </citation>
    <scope>NUCLEOTIDE SEQUENCE [LARGE SCALE GENOMIC DNA]</scope>
    <source>
        <strain evidence="3 4">KQ-3</strain>
    </source>
</reference>
<feature type="transmembrane region" description="Helical" evidence="1">
    <location>
        <begin position="7"/>
        <end position="23"/>
    </location>
</feature>
<evidence type="ECO:0000256" key="1">
    <source>
        <dbReference type="SAM" id="Phobius"/>
    </source>
</evidence>
<organism evidence="3 4">
    <name type="scientific">Alteribacter keqinensis</name>
    <dbReference type="NCBI Taxonomy" id="2483800"/>
    <lineage>
        <taxon>Bacteria</taxon>
        <taxon>Bacillati</taxon>
        <taxon>Bacillota</taxon>
        <taxon>Bacilli</taxon>
        <taxon>Bacillales</taxon>
        <taxon>Bacillaceae</taxon>
        <taxon>Alteribacter</taxon>
    </lineage>
</organism>
<dbReference type="InterPro" id="IPR011330">
    <property type="entry name" value="Glyco_hydro/deAcase_b/a-brl"/>
</dbReference>
<dbReference type="Gene3D" id="3.20.20.370">
    <property type="entry name" value="Glycoside hydrolase/deacetylase"/>
    <property type="match status" value="1"/>
</dbReference>
<evidence type="ECO:0000313" key="3">
    <source>
        <dbReference type="EMBL" id="RNA66914.1"/>
    </source>
</evidence>
<protein>
    <submittedName>
        <fullName evidence="3">Polysaccharide deacetylase</fullName>
    </submittedName>
</protein>
<dbReference type="RefSeq" id="WP_122900828.1">
    <property type="nucleotide sequence ID" value="NZ_RHIB01000003.1"/>
</dbReference>
<feature type="domain" description="NodB homology" evidence="2">
    <location>
        <begin position="46"/>
        <end position="224"/>
    </location>
</feature>
<dbReference type="PANTHER" id="PTHR10587">
    <property type="entry name" value="GLYCOSYL TRANSFERASE-RELATED"/>
    <property type="match status" value="1"/>
</dbReference>
<dbReference type="AlphaFoldDB" id="A0A3M7TNT9"/>
<keyword evidence="4" id="KW-1185">Reference proteome</keyword>
<dbReference type="OrthoDB" id="9812065at2"/>
<sequence length="248" mass="27566">MKKKIKVTGIAILAVIAALYLINELSKSRSFQFFGGLVTSVETDEKTVALTFDDGPGINTDDILDILGKHDVKGTFYLTGSEIENAFDDGVSIVQEGHEIGNHSYSHPRMVLKSPSFIKGEIEKTDALIRQIGYEGEITFRPPYGKRLVVLPHYLSSNERDTILWNIEPESFVSGSEDIVLHVTENIKPGSIILLHVMHESRRESLDSVGGIITSLKEGGYTFVTVSELLEYRKDGEKNEPSASRIWP</sequence>